<keyword evidence="5" id="KW-1185">Reference proteome</keyword>
<dbReference type="Proteomes" id="UP000494165">
    <property type="component" value="Unassembled WGS sequence"/>
</dbReference>
<feature type="compositionally biased region" description="Basic and acidic residues" evidence="1">
    <location>
        <begin position="213"/>
        <end position="225"/>
    </location>
</feature>
<dbReference type="InterPro" id="IPR031942">
    <property type="entry name" value="DUF4774"/>
</dbReference>
<feature type="domain" description="DUF4774" evidence="3">
    <location>
        <begin position="301"/>
        <end position="348"/>
    </location>
</feature>
<accession>A0A8S1CLU8</accession>
<keyword evidence="2" id="KW-0732">Signal</keyword>
<name>A0A8S1CLU8_9INSE</name>
<feature type="chain" id="PRO_5035790646" description="DUF4774 domain-containing protein" evidence="2">
    <location>
        <begin position="22"/>
        <end position="396"/>
    </location>
</feature>
<organism evidence="4 5">
    <name type="scientific">Cloeon dipterum</name>
    <dbReference type="NCBI Taxonomy" id="197152"/>
    <lineage>
        <taxon>Eukaryota</taxon>
        <taxon>Metazoa</taxon>
        <taxon>Ecdysozoa</taxon>
        <taxon>Arthropoda</taxon>
        <taxon>Hexapoda</taxon>
        <taxon>Insecta</taxon>
        <taxon>Pterygota</taxon>
        <taxon>Palaeoptera</taxon>
        <taxon>Ephemeroptera</taxon>
        <taxon>Pisciforma</taxon>
        <taxon>Baetidae</taxon>
        <taxon>Cloeon</taxon>
    </lineage>
</organism>
<reference evidence="4 5" key="1">
    <citation type="submission" date="2020-04" db="EMBL/GenBank/DDBJ databases">
        <authorList>
            <person name="Alioto T."/>
            <person name="Alioto T."/>
            <person name="Gomez Garrido J."/>
        </authorList>
    </citation>
    <scope>NUCLEOTIDE SEQUENCE [LARGE SCALE GENOMIC DNA]</scope>
</reference>
<feature type="region of interest" description="Disordered" evidence="1">
    <location>
        <begin position="166"/>
        <end position="228"/>
    </location>
</feature>
<gene>
    <name evidence="4" type="ORF">CLODIP_2_CD01543</name>
</gene>
<evidence type="ECO:0000259" key="3">
    <source>
        <dbReference type="Pfam" id="PF15999"/>
    </source>
</evidence>
<feature type="signal peptide" evidence="2">
    <location>
        <begin position="1"/>
        <end position="21"/>
    </location>
</feature>
<sequence>MITTSSTILVALALCSALASSAPQNFYYFQPPFNNQQPHQHQQQYQYPQPYQQYQHQPQYSQRQQQQFFGGQAAPFPFPYQGGYPAPASYNPAYNFNPGYSTSSVQSYGPVPPHQYYSPPQQQPQYVFVYPGNPYQPYPGTPAARPPPMDDTGDAEVFNTLGSMEHTEQDVSNERREPLAPEVAVSGPEVGRRGMPEKSVAAKKPQRVQKLVDQPKAEVEQSAEEKVDDDVDTIVVDVDDTEFDSGSDKNDDKSWHRRLAPSLQSVYVEADDNGRAGIKAPTAGSGGSVVVGDDAHSGPSVASVKPAAIALAGPGGVASAAPVGTAVVGPGGLAVAAPSATAVAGPTSGVPPGVLGGAASARSNFRLHQMLDKMYAAPARRAAFRSAAAYNLQDFY</sequence>
<evidence type="ECO:0000256" key="2">
    <source>
        <dbReference type="SAM" id="SignalP"/>
    </source>
</evidence>
<evidence type="ECO:0000256" key="1">
    <source>
        <dbReference type="SAM" id="MobiDB-lite"/>
    </source>
</evidence>
<comment type="caution">
    <text evidence="4">The sequence shown here is derived from an EMBL/GenBank/DDBJ whole genome shotgun (WGS) entry which is preliminary data.</text>
</comment>
<dbReference type="AlphaFoldDB" id="A0A8S1CLU8"/>
<protein>
    <recommendedName>
        <fullName evidence="3">DUF4774 domain-containing protein</fullName>
    </recommendedName>
</protein>
<dbReference type="Pfam" id="PF15999">
    <property type="entry name" value="DUF4774"/>
    <property type="match status" value="1"/>
</dbReference>
<proteinExistence type="predicted"/>
<evidence type="ECO:0000313" key="4">
    <source>
        <dbReference type="EMBL" id="CAB3366223.1"/>
    </source>
</evidence>
<dbReference type="EMBL" id="CADEPI010000024">
    <property type="protein sequence ID" value="CAB3366223.1"/>
    <property type="molecule type" value="Genomic_DNA"/>
</dbReference>
<feature type="compositionally biased region" description="Basic and acidic residues" evidence="1">
    <location>
        <begin position="166"/>
        <end position="179"/>
    </location>
</feature>
<evidence type="ECO:0000313" key="5">
    <source>
        <dbReference type="Proteomes" id="UP000494165"/>
    </source>
</evidence>